<proteinExistence type="predicted"/>
<keyword evidence="1" id="KW-0805">Transcription regulation</keyword>
<feature type="domain" description="HTH araC/xylS-type" evidence="4">
    <location>
        <begin position="194"/>
        <end position="292"/>
    </location>
</feature>
<accession>A0A089HK15</accession>
<dbReference type="OrthoDB" id="4480133at2"/>
<dbReference type="PROSITE" id="PS01124">
    <property type="entry name" value="HTH_ARAC_FAMILY_2"/>
    <property type="match status" value="1"/>
</dbReference>
<dbReference type="PANTHER" id="PTHR43280:SF2">
    <property type="entry name" value="HTH-TYPE TRANSCRIPTIONAL REGULATOR EXSA"/>
    <property type="match status" value="1"/>
</dbReference>
<evidence type="ECO:0000259" key="4">
    <source>
        <dbReference type="PROSITE" id="PS01124"/>
    </source>
</evidence>
<dbReference type="Proteomes" id="UP000029409">
    <property type="component" value="Chromosome"/>
</dbReference>
<dbReference type="SMART" id="SM00342">
    <property type="entry name" value="HTH_ARAC"/>
    <property type="match status" value="1"/>
</dbReference>
<dbReference type="SUPFAM" id="SSF51215">
    <property type="entry name" value="Regulatory protein AraC"/>
    <property type="match status" value="1"/>
</dbReference>
<evidence type="ECO:0000256" key="1">
    <source>
        <dbReference type="ARBA" id="ARBA00023015"/>
    </source>
</evidence>
<dbReference type="Pfam" id="PF12833">
    <property type="entry name" value="HTH_18"/>
    <property type="match status" value="1"/>
</dbReference>
<dbReference type="GO" id="GO:0043565">
    <property type="term" value="F:sequence-specific DNA binding"/>
    <property type="evidence" value="ECO:0007669"/>
    <property type="project" value="InterPro"/>
</dbReference>
<dbReference type="AlphaFoldDB" id="A0A089HK15"/>
<dbReference type="KEGG" id="pdu:PDUR_05045"/>
<keyword evidence="2" id="KW-0238">DNA-binding</keyword>
<dbReference type="PANTHER" id="PTHR43280">
    <property type="entry name" value="ARAC-FAMILY TRANSCRIPTIONAL REGULATOR"/>
    <property type="match status" value="1"/>
</dbReference>
<dbReference type="PROSITE" id="PS00041">
    <property type="entry name" value="HTH_ARAC_FAMILY_1"/>
    <property type="match status" value="1"/>
</dbReference>
<dbReference type="InterPro" id="IPR054015">
    <property type="entry name" value="ExsA-like_N"/>
</dbReference>
<dbReference type="EMBL" id="CP009288">
    <property type="protein sequence ID" value="AIQ11412.1"/>
    <property type="molecule type" value="Genomic_DNA"/>
</dbReference>
<evidence type="ECO:0000313" key="5">
    <source>
        <dbReference type="EMBL" id="AIQ11412.1"/>
    </source>
</evidence>
<evidence type="ECO:0000256" key="2">
    <source>
        <dbReference type="ARBA" id="ARBA00023125"/>
    </source>
</evidence>
<keyword evidence="3" id="KW-0804">Transcription</keyword>
<dbReference type="STRING" id="44251.PDUR_05045"/>
<dbReference type="PRINTS" id="PR00032">
    <property type="entry name" value="HTHARAC"/>
</dbReference>
<evidence type="ECO:0000256" key="3">
    <source>
        <dbReference type="ARBA" id="ARBA00023163"/>
    </source>
</evidence>
<dbReference type="RefSeq" id="WP_042205322.1">
    <property type="nucleotide sequence ID" value="NZ_CP009288.1"/>
</dbReference>
<dbReference type="GO" id="GO:0003700">
    <property type="term" value="F:DNA-binding transcription factor activity"/>
    <property type="evidence" value="ECO:0007669"/>
    <property type="project" value="InterPro"/>
</dbReference>
<dbReference type="Pfam" id="PF22200">
    <property type="entry name" value="ExsA_N"/>
    <property type="match status" value="1"/>
</dbReference>
<organism evidence="5 6">
    <name type="scientific">Paenibacillus durus</name>
    <name type="common">Paenibacillus azotofixans</name>
    <dbReference type="NCBI Taxonomy" id="44251"/>
    <lineage>
        <taxon>Bacteria</taxon>
        <taxon>Bacillati</taxon>
        <taxon>Bacillota</taxon>
        <taxon>Bacilli</taxon>
        <taxon>Bacillales</taxon>
        <taxon>Paenibacillaceae</taxon>
        <taxon>Paenibacillus</taxon>
    </lineage>
</organism>
<dbReference type="Gene3D" id="1.10.10.60">
    <property type="entry name" value="Homeodomain-like"/>
    <property type="match status" value="2"/>
</dbReference>
<protein>
    <submittedName>
        <fullName evidence="5">AraC family transcriptional regulator</fullName>
    </submittedName>
</protein>
<dbReference type="InterPro" id="IPR018062">
    <property type="entry name" value="HTH_AraC-typ_CS"/>
</dbReference>
<dbReference type="SUPFAM" id="SSF46689">
    <property type="entry name" value="Homeodomain-like"/>
    <property type="match status" value="2"/>
</dbReference>
<dbReference type="eggNOG" id="COG2207">
    <property type="taxonomic scope" value="Bacteria"/>
</dbReference>
<keyword evidence="6" id="KW-1185">Reference proteome</keyword>
<dbReference type="InterPro" id="IPR009057">
    <property type="entry name" value="Homeodomain-like_sf"/>
</dbReference>
<name>A0A089HK15_PAEDU</name>
<dbReference type="InterPro" id="IPR037923">
    <property type="entry name" value="HTH-like"/>
</dbReference>
<dbReference type="InterPro" id="IPR020449">
    <property type="entry name" value="Tscrpt_reg_AraC-type_HTH"/>
</dbReference>
<gene>
    <name evidence="5" type="ORF">PDUR_05045</name>
</gene>
<reference evidence="5 6" key="1">
    <citation type="submission" date="2014-08" db="EMBL/GenBank/DDBJ databases">
        <title>Comparative genomics of the Paenibacillus odorifer group.</title>
        <authorList>
            <person name="den Bakker H.C."/>
            <person name="Tsai Y.-C."/>
            <person name="Martin N."/>
            <person name="Korlach J."/>
            <person name="Wiedmann M."/>
        </authorList>
    </citation>
    <scope>NUCLEOTIDE SEQUENCE [LARGE SCALE GENOMIC DNA]</scope>
    <source>
        <strain evidence="5 6">DSM 1735</strain>
    </source>
</reference>
<dbReference type="InterPro" id="IPR018060">
    <property type="entry name" value="HTH_AraC"/>
</dbReference>
<evidence type="ECO:0000313" key="6">
    <source>
        <dbReference type="Proteomes" id="UP000029409"/>
    </source>
</evidence>
<sequence>MFLQTAKVAKVPHDLAREPYNQGILKMKGLSVVESCTFTKGLKGTMFLEDHLLLFVLDGSYTVRFGSQEYIVRKNEMVLLQKSIVIEYEKSGEEGSGYVLDYMMFFLKEELLTEFIKMADLESNHPSALVPVSVKAVNERLINYIYSMKPYFKETDNIRDGLIKVKLLELLFDVADADEQFLYQFLQLKRTKRKSITEVVEENITNPVSLNDLAYLSGRSLSAFKRDFQAIYNTSPLRWIRSRRLDIAKEMLLLTSLSVTDVCFSTGFESVAHFSKVFKERFGVAPSTCKQPLQKPNQEPTP</sequence>